<organism evidence="1 2">
    <name type="scientific">Heterodermia speciosa</name>
    <dbReference type="NCBI Taxonomy" id="116794"/>
    <lineage>
        <taxon>Eukaryota</taxon>
        <taxon>Fungi</taxon>
        <taxon>Dikarya</taxon>
        <taxon>Ascomycota</taxon>
        <taxon>Pezizomycotina</taxon>
        <taxon>Lecanoromycetes</taxon>
        <taxon>OSLEUM clade</taxon>
        <taxon>Lecanoromycetidae</taxon>
        <taxon>Caliciales</taxon>
        <taxon>Physciaceae</taxon>
        <taxon>Heterodermia</taxon>
    </lineage>
</organism>
<comment type="caution">
    <text evidence="1">The sequence shown here is derived from an EMBL/GenBank/DDBJ whole genome shotgun (WGS) entry which is preliminary data.</text>
</comment>
<sequence>MTSLEALEQALQDQLSAARHNLHIERVQLHMDTKRFIKAKYVLEYFQTLVAENGPELALTAPAYNVTARETAIKNNIERLESIVQTSEESVKQWESAVENCKTALASFMEKK</sequence>
<reference evidence="1" key="1">
    <citation type="submission" date="2021-03" db="EMBL/GenBank/DDBJ databases">
        <authorList>
            <person name="Tagirdzhanova G."/>
        </authorList>
    </citation>
    <scope>NUCLEOTIDE SEQUENCE</scope>
</reference>
<evidence type="ECO:0000313" key="2">
    <source>
        <dbReference type="Proteomes" id="UP000664521"/>
    </source>
</evidence>
<name>A0A8H3EV92_9LECA</name>
<protein>
    <submittedName>
        <fullName evidence="1">Uncharacterized protein</fullName>
    </submittedName>
</protein>
<dbReference type="AlphaFoldDB" id="A0A8H3EV92"/>
<accession>A0A8H3EV92</accession>
<evidence type="ECO:0000313" key="1">
    <source>
        <dbReference type="EMBL" id="CAF9910922.1"/>
    </source>
</evidence>
<gene>
    <name evidence="1" type="ORF">HETSPECPRED_010233</name>
</gene>
<dbReference type="Proteomes" id="UP000664521">
    <property type="component" value="Unassembled WGS sequence"/>
</dbReference>
<dbReference type="EMBL" id="CAJPDS010000009">
    <property type="protein sequence ID" value="CAF9910922.1"/>
    <property type="molecule type" value="Genomic_DNA"/>
</dbReference>
<keyword evidence="2" id="KW-1185">Reference proteome</keyword>
<proteinExistence type="predicted"/>